<dbReference type="RefSeq" id="WP_349761276.1">
    <property type="nucleotide sequence ID" value="NZ_JBEGCJ010000002.1"/>
</dbReference>
<dbReference type="Proteomes" id="UP001442468">
    <property type="component" value="Unassembled WGS sequence"/>
</dbReference>
<comment type="caution">
    <text evidence="1">The sequence shown here is derived from an EMBL/GenBank/DDBJ whole genome shotgun (WGS) entry which is preliminary data.</text>
</comment>
<accession>A0ABV1NG96</accession>
<organism evidence="1 2">
    <name type="scientific">Halomonas aquatica</name>
    <dbReference type="NCBI Taxonomy" id="3151123"/>
    <lineage>
        <taxon>Bacteria</taxon>
        <taxon>Pseudomonadati</taxon>
        <taxon>Pseudomonadota</taxon>
        <taxon>Gammaproteobacteria</taxon>
        <taxon>Oceanospirillales</taxon>
        <taxon>Halomonadaceae</taxon>
        <taxon>Halomonas</taxon>
    </lineage>
</organism>
<evidence type="ECO:0000313" key="1">
    <source>
        <dbReference type="EMBL" id="MEQ6917030.1"/>
    </source>
</evidence>
<dbReference type="EMBL" id="JBEGCJ010000002">
    <property type="protein sequence ID" value="MEQ6917030.1"/>
    <property type="molecule type" value="Genomic_DNA"/>
</dbReference>
<sequence length="163" mass="17755">MPAVDPAGPARDIDTIIEVMTQQVGRPLGDELIGLMRETMRPMSRQARADLAAAIDDCFERVESEQAGRHQATELMREPVTQGEALGSFSEALEWITARCSLETGDTSYLAKHLMLMSQPAMASAAERYVATWQAAAEGEPALHRRANAGRRAANAFLRGADQ</sequence>
<proteinExistence type="predicted"/>
<gene>
    <name evidence="1" type="ORF">ABE960_05800</name>
</gene>
<name>A0ABV1NG96_9GAMM</name>
<keyword evidence="2" id="KW-1185">Reference proteome</keyword>
<protein>
    <submittedName>
        <fullName evidence="1">Uncharacterized protein</fullName>
    </submittedName>
</protein>
<evidence type="ECO:0000313" key="2">
    <source>
        <dbReference type="Proteomes" id="UP001442468"/>
    </source>
</evidence>
<reference evidence="1 2" key="1">
    <citation type="submission" date="2024-05" db="EMBL/GenBank/DDBJ databases">
        <title>Halomonas sp. SSM6 16S ribosomal RNA gene Genome sequencing and assembly.</title>
        <authorList>
            <person name="Yook S."/>
        </authorList>
    </citation>
    <scope>NUCLEOTIDE SEQUENCE [LARGE SCALE GENOMIC DNA]</scope>
    <source>
        <strain evidence="1 2">SSM6</strain>
    </source>
</reference>